<dbReference type="SUPFAM" id="SSF57756">
    <property type="entry name" value="Retrovirus zinc finger-like domains"/>
    <property type="match status" value="2"/>
</dbReference>
<sequence>MTRFARAKGSKASNERREEDPTPWHVMRQQLADQLNNTEAQTSENTTYSLKHLLDNTHGVKEEVWSDFGDVKGKKSSTLKSKIKKEKSEHCTVKKIKKKVSDKNDVINNNETKEGQSKTKKKTKKVLKSIQHEENEKVPIHEKNESTDGSGVLKKRKRTASKKKINEGGKKLKKTDSSVLKTDNMASDNDRSDKLLDTDNKIKKPNSSKQCKEKNNIILEDNKTCKQQKRSLNNSFDSEKETKSYFQNKKYHNNSHTIIANGREIKVVDFEGFLIKQDDASELKKLRIKLRKQNVPKEQIKAVMKLERRKAEKALAREKTNVCFHCRKFGHKFSDCPEIKDTELSKSGICFKCGSMEHSHFQCKVIQSQGFRYAVCFVCKEQGHIARQCPLNPQGQYPKGGSCHLCGEVTHLRKDCPKATEDNSSNKKVITVEKLKGSNLEEIEEQPSFNKESNMKKTSVVKF</sequence>
<proteinExistence type="predicted"/>
<feature type="domain" description="CCHC-type" evidence="3">
    <location>
        <begin position="376"/>
        <end position="390"/>
    </location>
</feature>
<dbReference type="SMART" id="SM00343">
    <property type="entry name" value="ZnF_C2HC"/>
    <property type="match status" value="4"/>
</dbReference>
<dbReference type="InterPro" id="IPR001878">
    <property type="entry name" value="Znf_CCHC"/>
</dbReference>
<evidence type="ECO:0000256" key="2">
    <source>
        <dbReference type="SAM" id="MobiDB-lite"/>
    </source>
</evidence>
<dbReference type="Gene3D" id="4.10.60.10">
    <property type="entry name" value="Zinc finger, CCHC-type"/>
    <property type="match status" value="2"/>
</dbReference>
<reference evidence="4" key="1">
    <citation type="submission" date="2015-11" db="EMBL/GenBank/DDBJ databases">
        <title>De novo transcriptome assembly of four potential Pierce s Disease insect vectors from Arizona vineyards.</title>
        <authorList>
            <person name="Tassone E.E."/>
        </authorList>
    </citation>
    <scope>NUCLEOTIDE SEQUENCE</scope>
</reference>
<feature type="compositionally biased region" description="Basic and acidic residues" evidence="2">
    <location>
        <begin position="164"/>
        <end position="176"/>
    </location>
</feature>
<feature type="region of interest" description="Disordered" evidence="2">
    <location>
        <begin position="1"/>
        <end position="24"/>
    </location>
</feature>
<evidence type="ECO:0000259" key="3">
    <source>
        <dbReference type="PROSITE" id="PS50158"/>
    </source>
</evidence>
<dbReference type="GO" id="GO:0008270">
    <property type="term" value="F:zinc ion binding"/>
    <property type="evidence" value="ECO:0007669"/>
    <property type="project" value="UniProtKB-KW"/>
</dbReference>
<dbReference type="InterPro" id="IPR042246">
    <property type="entry name" value="ZCCHC9"/>
</dbReference>
<keyword evidence="1" id="KW-0863">Zinc-finger</keyword>
<dbReference type="InterPro" id="IPR036875">
    <property type="entry name" value="Znf_CCHC_sf"/>
</dbReference>
<feature type="compositionally biased region" description="Basic and acidic residues" evidence="2">
    <location>
        <begin position="99"/>
        <end position="117"/>
    </location>
</feature>
<dbReference type="PANTHER" id="PTHR46242">
    <property type="entry name" value="ZINC FINGER CCHC DOMAIN-CONTAINING PROTEIN 9 ZCCHC9"/>
    <property type="match status" value="1"/>
</dbReference>
<feature type="domain" description="CCHC-type" evidence="3">
    <location>
        <begin position="403"/>
        <end position="418"/>
    </location>
</feature>
<feature type="compositionally biased region" description="Basic residues" evidence="2">
    <location>
        <begin position="118"/>
        <end position="127"/>
    </location>
</feature>
<dbReference type="Pfam" id="PF00098">
    <property type="entry name" value="zf-CCHC"/>
    <property type="match status" value="1"/>
</dbReference>
<name>A0A1B6JZN1_9HEMI</name>
<feature type="region of interest" description="Disordered" evidence="2">
    <location>
        <begin position="99"/>
        <end position="209"/>
    </location>
</feature>
<keyword evidence="1" id="KW-0479">Metal-binding</keyword>
<protein>
    <recommendedName>
        <fullName evidence="3">CCHC-type domain-containing protein</fullName>
    </recommendedName>
</protein>
<feature type="compositionally biased region" description="Basic and acidic residues" evidence="2">
    <location>
        <begin position="13"/>
        <end position="22"/>
    </location>
</feature>
<dbReference type="GO" id="GO:0003676">
    <property type="term" value="F:nucleic acid binding"/>
    <property type="evidence" value="ECO:0007669"/>
    <property type="project" value="InterPro"/>
</dbReference>
<feature type="compositionally biased region" description="Basic and acidic residues" evidence="2">
    <location>
        <begin position="130"/>
        <end position="146"/>
    </location>
</feature>
<feature type="domain" description="CCHC-type" evidence="3">
    <location>
        <begin position="323"/>
        <end position="338"/>
    </location>
</feature>
<dbReference type="EMBL" id="GECU01003051">
    <property type="protein sequence ID" value="JAT04656.1"/>
    <property type="molecule type" value="Transcribed_RNA"/>
</dbReference>
<gene>
    <name evidence="4" type="ORF">g.15133</name>
</gene>
<dbReference type="PANTHER" id="PTHR46242:SF1">
    <property type="entry name" value="ZINC FINGER CCHC DOMAIN-CONTAINING PROTEIN 9"/>
    <property type="match status" value="1"/>
</dbReference>
<feature type="compositionally biased region" description="Basic and acidic residues" evidence="2">
    <location>
        <begin position="188"/>
        <end position="202"/>
    </location>
</feature>
<dbReference type="GO" id="GO:0005730">
    <property type="term" value="C:nucleolus"/>
    <property type="evidence" value="ECO:0007669"/>
    <property type="project" value="TreeGrafter"/>
</dbReference>
<dbReference type="PROSITE" id="PS50158">
    <property type="entry name" value="ZF_CCHC"/>
    <property type="match status" value="3"/>
</dbReference>
<dbReference type="AlphaFoldDB" id="A0A1B6JZN1"/>
<feature type="compositionally biased region" description="Polar residues" evidence="2">
    <location>
        <begin position="177"/>
        <end position="187"/>
    </location>
</feature>
<accession>A0A1B6JZN1</accession>
<evidence type="ECO:0000313" key="4">
    <source>
        <dbReference type="EMBL" id="JAT04656.1"/>
    </source>
</evidence>
<organism evidence="4">
    <name type="scientific">Homalodisca liturata</name>
    <dbReference type="NCBI Taxonomy" id="320908"/>
    <lineage>
        <taxon>Eukaryota</taxon>
        <taxon>Metazoa</taxon>
        <taxon>Ecdysozoa</taxon>
        <taxon>Arthropoda</taxon>
        <taxon>Hexapoda</taxon>
        <taxon>Insecta</taxon>
        <taxon>Pterygota</taxon>
        <taxon>Neoptera</taxon>
        <taxon>Paraneoptera</taxon>
        <taxon>Hemiptera</taxon>
        <taxon>Auchenorrhyncha</taxon>
        <taxon>Membracoidea</taxon>
        <taxon>Cicadellidae</taxon>
        <taxon>Cicadellinae</taxon>
        <taxon>Proconiini</taxon>
        <taxon>Homalodisca</taxon>
    </lineage>
</organism>
<evidence type="ECO:0000256" key="1">
    <source>
        <dbReference type="PROSITE-ProRule" id="PRU00047"/>
    </source>
</evidence>
<keyword evidence="1" id="KW-0862">Zinc</keyword>
<feature type="compositionally biased region" description="Basic residues" evidence="2">
    <location>
        <begin position="153"/>
        <end position="163"/>
    </location>
</feature>